<protein>
    <recommendedName>
        <fullName evidence="9">RNA polymerase subunit sigma-70</fullName>
    </recommendedName>
</protein>
<keyword evidence="8" id="KW-1185">Reference proteome</keyword>
<dbReference type="NCBIfam" id="TIGR02937">
    <property type="entry name" value="sigma70-ECF"/>
    <property type="match status" value="1"/>
</dbReference>
<evidence type="ECO:0000259" key="6">
    <source>
        <dbReference type="Pfam" id="PF08281"/>
    </source>
</evidence>
<reference evidence="7 8" key="1">
    <citation type="submission" date="2014-03" db="EMBL/GenBank/DDBJ databases">
        <title>Bradyrhizobium valentinum sp. nov., isolated from effective nodules of Lupinus mariae-josephae, a lupine endemic of basic-lime soils in Eastern Spain.</title>
        <authorList>
            <person name="Duran D."/>
            <person name="Rey L."/>
            <person name="Navarro A."/>
            <person name="Busquets A."/>
            <person name="Imperial J."/>
            <person name="Ruiz-Argueso T."/>
        </authorList>
    </citation>
    <scope>NUCLEOTIDE SEQUENCE [LARGE SCALE GENOMIC DNA]</scope>
    <source>
        <strain evidence="7 8">LmjM3</strain>
    </source>
</reference>
<dbReference type="InterPro" id="IPR013324">
    <property type="entry name" value="RNA_pol_sigma_r3/r4-like"/>
</dbReference>
<dbReference type="GO" id="GO:0016987">
    <property type="term" value="F:sigma factor activity"/>
    <property type="evidence" value="ECO:0007669"/>
    <property type="project" value="UniProtKB-KW"/>
</dbReference>
<dbReference type="PANTHER" id="PTHR43133:SF63">
    <property type="entry name" value="RNA POLYMERASE SIGMA FACTOR FECI-RELATED"/>
    <property type="match status" value="1"/>
</dbReference>
<evidence type="ECO:0000256" key="3">
    <source>
        <dbReference type="ARBA" id="ARBA00023082"/>
    </source>
</evidence>
<name>A0A0R3KHV0_9BRAD</name>
<feature type="domain" description="RNA polymerase sigma factor 70 region 4 type 2" evidence="6">
    <location>
        <begin position="114"/>
        <end position="162"/>
    </location>
</feature>
<dbReference type="InterPro" id="IPR007627">
    <property type="entry name" value="RNA_pol_sigma70_r2"/>
</dbReference>
<dbReference type="InterPro" id="IPR013249">
    <property type="entry name" value="RNA_pol_sigma70_r4_t2"/>
</dbReference>
<evidence type="ECO:0000256" key="2">
    <source>
        <dbReference type="ARBA" id="ARBA00023015"/>
    </source>
</evidence>
<organism evidence="7 8">
    <name type="scientific">Bradyrhizobium valentinum</name>
    <dbReference type="NCBI Taxonomy" id="1518501"/>
    <lineage>
        <taxon>Bacteria</taxon>
        <taxon>Pseudomonadati</taxon>
        <taxon>Pseudomonadota</taxon>
        <taxon>Alphaproteobacteria</taxon>
        <taxon>Hyphomicrobiales</taxon>
        <taxon>Nitrobacteraceae</taxon>
        <taxon>Bradyrhizobium</taxon>
    </lineage>
</organism>
<evidence type="ECO:0008006" key="9">
    <source>
        <dbReference type="Google" id="ProtNLM"/>
    </source>
</evidence>
<keyword evidence="2" id="KW-0805">Transcription regulation</keyword>
<dbReference type="Proteomes" id="UP000051913">
    <property type="component" value="Unassembled WGS sequence"/>
</dbReference>
<dbReference type="OrthoDB" id="9794372at2"/>
<keyword evidence="4" id="KW-0804">Transcription</keyword>
<dbReference type="Gene3D" id="1.10.1740.10">
    <property type="match status" value="1"/>
</dbReference>
<dbReference type="InterPro" id="IPR014284">
    <property type="entry name" value="RNA_pol_sigma-70_dom"/>
</dbReference>
<dbReference type="AlphaFoldDB" id="A0A0R3KHV0"/>
<dbReference type="EMBL" id="LLXX01000227">
    <property type="protein sequence ID" value="KRQ92814.1"/>
    <property type="molecule type" value="Genomic_DNA"/>
</dbReference>
<proteinExistence type="inferred from homology"/>
<dbReference type="STRING" id="1518501.CQ10_22495"/>
<dbReference type="Pfam" id="PF04542">
    <property type="entry name" value="Sigma70_r2"/>
    <property type="match status" value="1"/>
</dbReference>
<evidence type="ECO:0000256" key="1">
    <source>
        <dbReference type="ARBA" id="ARBA00010641"/>
    </source>
</evidence>
<dbReference type="SUPFAM" id="SSF88659">
    <property type="entry name" value="Sigma3 and sigma4 domains of RNA polymerase sigma factors"/>
    <property type="match status" value="1"/>
</dbReference>
<evidence type="ECO:0000313" key="8">
    <source>
        <dbReference type="Proteomes" id="UP000051913"/>
    </source>
</evidence>
<evidence type="ECO:0000259" key="5">
    <source>
        <dbReference type="Pfam" id="PF04542"/>
    </source>
</evidence>
<dbReference type="InterPro" id="IPR013325">
    <property type="entry name" value="RNA_pol_sigma_r2"/>
</dbReference>
<dbReference type="Gene3D" id="1.10.10.10">
    <property type="entry name" value="Winged helix-like DNA-binding domain superfamily/Winged helix DNA-binding domain"/>
    <property type="match status" value="1"/>
</dbReference>
<dbReference type="GO" id="GO:0006352">
    <property type="term" value="P:DNA-templated transcription initiation"/>
    <property type="evidence" value="ECO:0007669"/>
    <property type="project" value="InterPro"/>
</dbReference>
<dbReference type="GO" id="GO:0003677">
    <property type="term" value="F:DNA binding"/>
    <property type="evidence" value="ECO:0007669"/>
    <property type="project" value="InterPro"/>
</dbReference>
<accession>A0A0R3KHV0</accession>
<evidence type="ECO:0000256" key="4">
    <source>
        <dbReference type="ARBA" id="ARBA00023163"/>
    </source>
</evidence>
<dbReference type="Pfam" id="PF08281">
    <property type="entry name" value="Sigma70_r4_2"/>
    <property type="match status" value="1"/>
</dbReference>
<dbReference type="RefSeq" id="WP_057855481.1">
    <property type="nucleotide sequence ID" value="NZ_LLXX01000227.1"/>
</dbReference>
<dbReference type="InterPro" id="IPR039425">
    <property type="entry name" value="RNA_pol_sigma-70-like"/>
</dbReference>
<comment type="caution">
    <text evidence="7">The sequence shown here is derived from an EMBL/GenBank/DDBJ whole genome shotgun (WGS) entry which is preliminary data.</text>
</comment>
<dbReference type="SUPFAM" id="SSF88946">
    <property type="entry name" value="Sigma2 domain of RNA polymerase sigma factors"/>
    <property type="match status" value="1"/>
</dbReference>
<gene>
    <name evidence="7" type="ORF">CP49_39770</name>
</gene>
<comment type="similarity">
    <text evidence="1">Belongs to the sigma-70 factor family. ECF subfamily.</text>
</comment>
<evidence type="ECO:0000313" key="7">
    <source>
        <dbReference type="EMBL" id="KRQ92814.1"/>
    </source>
</evidence>
<sequence length="171" mass="19610">MTESIVAMLRRLLIDDYYGLRERLARRYGSADFASEVLHEAWLRLGRAEAPPSIAAAVNNPKAYLYRIALNVAIDQKRTEKSWLGKAEIEALYRRTFDELDPARVVEARGEVKALAKAINELPPRRRAIFMAARLENLPYKVIAERLGVTVRIVDRELKAALDQFSRMLRE</sequence>
<feature type="domain" description="RNA polymerase sigma-70 region 2" evidence="5">
    <location>
        <begin position="13"/>
        <end position="81"/>
    </location>
</feature>
<keyword evidence="3" id="KW-0731">Sigma factor</keyword>
<dbReference type="PANTHER" id="PTHR43133">
    <property type="entry name" value="RNA POLYMERASE ECF-TYPE SIGMA FACTO"/>
    <property type="match status" value="1"/>
</dbReference>
<dbReference type="InterPro" id="IPR036388">
    <property type="entry name" value="WH-like_DNA-bd_sf"/>
</dbReference>